<keyword evidence="2" id="KW-1185">Reference proteome</keyword>
<dbReference type="Proteomes" id="UP000054805">
    <property type="component" value="Unassembled WGS sequence"/>
</dbReference>
<protein>
    <submittedName>
        <fullName evidence="1">Uncharacterized protein</fullName>
    </submittedName>
</protein>
<gene>
    <name evidence="1" type="ORF">T4B_1494</name>
</gene>
<proteinExistence type="predicted"/>
<reference evidence="1 2" key="1">
    <citation type="submission" date="2015-01" db="EMBL/GenBank/DDBJ databases">
        <title>Evolution of Trichinella species and genotypes.</title>
        <authorList>
            <person name="Korhonen P.K."/>
            <person name="Edoardo P."/>
            <person name="Giuseppe L.R."/>
            <person name="Gasser R.B."/>
        </authorList>
    </citation>
    <scope>NUCLEOTIDE SEQUENCE [LARGE SCALE GENOMIC DNA]</scope>
    <source>
        <strain evidence="1">ISS588</strain>
    </source>
</reference>
<dbReference type="EMBL" id="JYDS01002371">
    <property type="protein sequence ID" value="KRY97490.1"/>
    <property type="molecule type" value="Genomic_DNA"/>
</dbReference>
<name>A0A0V1GHH5_TRIPS</name>
<comment type="caution">
    <text evidence="1">The sequence shown here is derived from an EMBL/GenBank/DDBJ whole genome shotgun (WGS) entry which is preliminary data.</text>
</comment>
<evidence type="ECO:0000313" key="1">
    <source>
        <dbReference type="EMBL" id="KRY97490.1"/>
    </source>
</evidence>
<accession>A0A0V1GHH5</accession>
<organism evidence="1 2">
    <name type="scientific">Trichinella pseudospiralis</name>
    <name type="common">Parasitic roundworm</name>
    <dbReference type="NCBI Taxonomy" id="6337"/>
    <lineage>
        <taxon>Eukaryota</taxon>
        <taxon>Metazoa</taxon>
        <taxon>Ecdysozoa</taxon>
        <taxon>Nematoda</taxon>
        <taxon>Enoplea</taxon>
        <taxon>Dorylaimia</taxon>
        <taxon>Trichinellida</taxon>
        <taxon>Trichinellidae</taxon>
        <taxon>Trichinella</taxon>
    </lineage>
</organism>
<sequence length="34" mass="4037">MFSYRFLKSTPSTLLFSLNPLTKMFSYRFLKSSP</sequence>
<evidence type="ECO:0000313" key="2">
    <source>
        <dbReference type="Proteomes" id="UP000054805"/>
    </source>
</evidence>
<dbReference type="AlphaFoldDB" id="A0A0V1GHH5"/>